<dbReference type="PROSITE" id="PS51292">
    <property type="entry name" value="ZF_RING_CH"/>
    <property type="match status" value="1"/>
</dbReference>
<evidence type="ECO:0000313" key="6">
    <source>
        <dbReference type="EMBL" id="EFJ46518.1"/>
    </source>
</evidence>
<name>D8U197_VOLCA</name>
<dbReference type="Proteomes" id="UP000001058">
    <property type="component" value="Unassembled WGS sequence"/>
</dbReference>
<evidence type="ECO:0000313" key="7">
    <source>
        <dbReference type="Proteomes" id="UP000001058"/>
    </source>
</evidence>
<dbReference type="KEGG" id="vcn:VOLCADRAFT_93070"/>
<dbReference type="RefSeq" id="XP_002952375.1">
    <property type="nucleotide sequence ID" value="XM_002952329.1"/>
</dbReference>
<dbReference type="OrthoDB" id="547705at2759"/>
<keyword evidence="7" id="KW-1185">Reference proteome</keyword>
<evidence type="ECO:0000259" key="5">
    <source>
        <dbReference type="PROSITE" id="PS51292"/>
    </source>
</evidence>
<reference evidence="6 7" key="1">
    <citation type="journal article" date="2010" name="Science">
        <title>Genomic analysis of organismal complexity in the multicellular green alga Volvox carteri.</title>
        <authorList>
            <person name="Prochnik S.E."/>
            <person name="Umen J."/>
            <person name="Nedelcu A.M."/>
            <person name="Hallmann A."/>
            <person name="Miller S.M."/>
            <person name="Nishii I."/>
            <person name="Ferris P."/>
            <person name="Kuo A."/>
            <person name="Mitros T."/>
            <person name="Fritz-Laylin L.K."/>
            <person name="Hellsten U."/>
            <person name="Chapman J."/>
            <person name="Simakov O."/>
            <person name="Rensing S.A."/>
            <person name="Terry A."/>
            <person name="Pangilinan J."/>
            <person name="Kapitonov V."/>
            <person name="Jurka J."/>
            <person name="Salamov A."/>
            <person name="Shapiro H."/>
            <person name="Schmutz J."/>
            <person name="Grimwood J."/>
            <person name="Lindquist E."/>
            <person name="Lucas S."/>
            <person name="Grigoriev I.V."/>
            <person name="Schmitt R."/>
            <person name="Kirk D."/>
            <person name="Rokhsar D.S."/>
        </authorList>
    </citation>
    <scope>NUCLEOTIDE SEQUENCE [LARGE SCALE GENOMIC DNA]</scope>
    <source>
        <strain evidence="7">f. Nagariensis / Eve</strain>
    </source>
</reference>
<gene>
    <name evidence="6" type="ORF">VOLCADRAFT_93070</name>
</gene>
<evidence type="ECO:0000256" key="2">
    <source>
        <dbReference type="ARBA" id="ARBA00022771"/>
    </source>
</evidence>
<feature type="region of interest" description="Disordered" evidence="4">
    <location>
        <begin position="437"/>
        <end position="497"/>
    </location>
</feature>
<feature type="compositionally biased region" description="Low complexity" evidence="4">
    <location>
        <begin position="388"/>
        <end position="397"/>
    </location>
</feature>
<dbReference type="InParanoid" id="D8U197"/>
<accession>D8U197</accession>
<feature type="compositionally biased region" description="Low complexity" evidence="4">
    <location>
        <begin position="477"/>
        <end position="493"/>
    </location>
</feature>
<proteinExistence type="predicted"/>
<protein>
    <recommendedName>
        <fullName evidence="5">RING-CH-type domain-containing protein</fullName>
    </recommendedName>
</protein>
<dbReference type="AlphaFoldDB" id="D8U197"/>
<sequence length="527" mass="55468">MATVASVALPPPVGLAQRCDASSDLDRDECWICLSSAGSLSRVCDCPRVSHRECLARWQLTNYGRREENFCRFCSKRLPALWKPDAMNEGEKEELRVAPVMAVRYNGPEGTREFKLRVHPGPEGLATFKAHLKEILGFDVGPEFDVTFECQMPSTGSFLTLSGMNAYGAATHCAALLAATKTGSTQTPTTAATAAESSATMQQQHRGCTAQLQQQQEQHRQQLMQQRPDGPALLLPSEYDSYDDLLPLGPYTEALAPPEASLGVYDRVHLYGNSSGSGGGGGRRGHFTAAGLGRQHPEAAIVDADAEWCGRGRPATARGYSAIGRFCSRVAPVATLGVAFLPAASSDAAVAAAAAATSPLQATSERSAAAVLSSARSGPTARDIPREPAASTAAAAGANVPAGAVYDDSRTCSITDNVSSADSDGGSHAADFIKESLPLGTSPMSHPSGGSDSGIRKAQKCRTARRQPRESGKVPNDGDPTATPTRTPTAGADVLAESRGRMRLPVLVKRAARHAVDSLSRILMRRG</sequence>
<dbReference type="SUPFAM" id="SSF57850">
    <property type="entry name" value="RING/U-box"/>
    <property type="match status" value="1"/>
</dbReference>
<feature type="compositionally biased region" description="Basic residues" evidence="4">
    <location>
        <begin position="457"/>
        <end position="466"/>
    </location>
</feature>
<keyword evidence="1" id="KW-0479">Metal-binding</keyword>
<feature type="region of interest" description="Disordered" evidence="4">
    <location>
        <begin position="373"/>
        <end position="397"/>
    </location>
</feature>
<dbReference type="GeneID" id="9628626"/>
<dbReference type="InterPro" id="IPR011016">
    <property type="entry name" value="Znf_RING-CH"/>
</dbReference>
<evidence type="ECO:0000256" key="1">
    <source>
        <dbReference type="ARBA" id="ARBA00022723"/>
    </source>
</evidence>
<keyword evidence="3" id="KW-0862">Zinc</keyword>
<keyword evidence="2" id="KW-0863">Zinc-finger</keyword>
<organism evidence="7">
    <name type="scientific">Volvox carteri f. nagariensis</name>
    <dbReference type="NCBI Taxonomy" id="3068"/>
    <lineage>
        <taxon>Eukaryota</taxon>
        <taxon>Viridiplantae</taxon>
        <taxon>Chlorophyta</taxon>
        <taxon>core chlorophytes</taxon>
        <taxon>Chlorophyceae</taxon>
        <taxon>CS clade</taxon>
        <taxon>Chlamydomonadales</taxon>
        <taxon>Volvocaceae</taxon>
        <taxon>Volvox</taxon>
    </lineage>
</organism>
<evidence type="ECO:0000256" key="3">
    <source>
        <dbReference type="ARBA" id="ARBA00022833"/>
    </source>
</evidence>
<dbReference type="GO" id="GO:0008270">
    <property type="term" value="F:zinc ion binding"/>
    <property type="evidence" value="ECO:0007669"/>
    <property type="project" value="UniProtKB-KW"/>
</dbReference>
<evidence type="ECO:0000256" key="4">
    <source>
        <dbReference type="SAM" id="MobiDB-lite"/>
    </source>
</evidence>
<dbReference type="EMBL" id="GL378350">
    <property type="protein sequence ID" value="EFJ46518.1"/>
    <property type="molecule type" value="Genomic_DNA"/>
</dbReference>
<feature type="domain" description="RING-CH-type" evidence="5">
    <location>
        <begin position="22"/>
        <end position="81"/>
    </location>
</feature>